<accession>A0AAV7Q8N8</accession>
<sequence length="163" mass="18127">MEKRLGPTAHEVSGSRRTDNIKEAPCLLLASTGLREAARTWLNNTSPDLNRPEMGIRSSKGPKGKDDKFALARLAPLGALVVSYAPRNKLCWADWRRFVRLPNCVPERLPRVASIGMLVSARNEIMRALKEVENSMASTEKVEARGEVDSVVLQESRADMQRS</sequence>
<evidence type="ECO:0000313" key="2">
    <source>
        <dbReference type="Proteomes" id="UP001066276"/>
    </source>
</evidence>
<reference evidence="1" key="1">
    <citation type="journal article" date="2022" name="bioRxiv">
        <title>Sequencing and chromosome-scale assembly of the giantPleurodeles waltlgenome.</title>
        <authorList>
            <person name="Brown T."/>
            <person name="Elewa A."/>
            <person name="Iarovenko S."/>
            <person name="Subramanian E."/>
            <person name="Araus A.J."/>
            <person name="Petzold A."/>
            <person name="Susuki M."/>
            <person name="Suzuki K.-i.T."/>
            <person name="Hayashi T."/>
            <person name="Toyoda A."/>
            <person name="Oliveira C."/>
            <person name="Osipova E."/>
            <person name="Leigh N.D."/>
            <person name="Simon A."/>
            <person name="Yun M.H."/>
        </authorList>
    </citation>
    <scope>NUCLEOTIDE SEQUENCE</scope>
    <source>
        <strain evidence="1">20211129_DDA</strain>
        <tissue evidence="1">Liver</tissue>
    </source>
</reference>
<keyword evidence="2" id="KW-1185">Reference proteome</keyword>
<dbReference type="EMBL" id="JANPWB010000010">
    <property type="protein sequence ID" value="KAJ1136619.1"/>
    <property type="molecule type" value="Genomic_DNA"/>
</dbReference>
<comment type="caution">
    <text evidence="1">The sequence shown here is derived from an EMBL/GenBank/DDBJ whole genome shotgun (WGS) entry which is preliminary data.</text>
</comment>
<organism evidence="1 2">
    <name type="scientific">Pleurodeles waltl</name>
    <name type="common">Iberian ribbed newt</name>
    <dbReference type="NCBI Taxonomy" id="8319"/>
    <lineage>
        <taxon>Eukaryota</taxon>
        <taxon>Metazoa</taxon>
        <taxon>Chordata</taxon>
        <taxon>Craniata</taxon>
        <taxon>Vertebrata</taxon>
        <taxon>Euteleostomi</taxon>
        <taxon>Amphibia</taxon>
        <taxon>Batrachia</taxon>
        <taxon>Caudata</taxon>
        <taxon>Salamandroidea</taxon>
        <taxon>Salamandridae</taxon>
        <taxon>Pleurodelinae</taxon>
        <taxon>Pleurodeles</taxon>
    </lineage>
</organism>
<name>A0AAV7Q8N8_PLEWA</name>
<dbReference type="AlphaFoldDB" id="A0AAV7Q8N8"/>
<protein>
    <submittedName>
        <fullName evidence="1">Uncharacterized protein</fullName>
    </submittedName>
</protein>
<evidence type="ECO:0000313" key="1">
    <source>
        <dbReference type="EMBL" id="KAJ1136619.1"/>
    </source>
</evidence>
<gene>
    <name evidence="1" type="ORF">NDU88_003034</name>
</gene>
<dbReference type="Proteomes" id="UP001066276">
    <property type="component" value="Chromosome 6"/>
</dbReference>
<proteinExistence type="predicted"/>